<evidence type="ECO:0008006" key="4">
    <source>
        <dbReference type="Google" id="ProtNLM"/>
    </source>
</evidence>
<name>A0ABP7IWB4_9ACTN</name>
<comment type="caution">
    <text evidence="2">The sequence shown here is derived from an EMBL/GenBank/DDBJ whole genome shotgun (WGS) entry which is preliminary data.</text>
</comment>
<evidence type="ECO:0000313" key="2">
    <source>
        <dbReference type="EMBL" id="GAA3827830.1"/>
    </source>
</evidence>
<feature type="transmembrane region" description="Helical" evidence="1">
    <location>
        <begin position="12"/>
        <end position="33"/>
    </location>
</feature>
<accession>A0ABP7IWB4</accession>
<sequence>MPRFPSALRSRGAVAGALALLVLVAAGVVLVVLRPWSDDDGTRLEQALALAPSSTARFSWTDWSAVRHELGVQLSEGSSAGEINKFLDKGFDADLTSESSLVNSADVLQREYGVSPATADWELLAQGEKGSLLIVGLPSSYDLDALGDRLDGLGYRHSTGTDGVDAWDGGASVVSGIGDISPQLSYIGIDAGDHVLVASDKADYVASWHGSVRGNDLGDGVGQAAATIGDAVSASVYTGDYACGALAMTHAGDDDRVRAQDLITQAGEVGPYEGFAIGLLPGGGMRVAMAFDTDAEARTNADTRAKLAVGPAPGQGGAFPDRFSVDQVVADGDVVRMDLDPVQGSYPLSDLSSGPLLFATC</sequence>
<dbReference type="RefSeq" id="WP_344777160.1">
    <property type="nucleotide sequence ID" value="NZ_BAABAH010000012.1"/>
</dbReference>
<organism evidence="2 3">
    <name type="scientific">Nocardioides panacisoli</name>
    <dbReference type="NCBI Taxonomy" id="627624"/>
    <lineage>
        <taxon>Bacteria</taxon>
        <taxon>Bacillati</taxon>
        <taxon>Actinomycetota</taxon>
        <taxon>Actinomycetes</taxon>
        <taxon>Propionibacteriales</taxon>
        <taxon>Nocardioidaceae</taxon>
        <taxon>Nocardioides</taxon>
    </lineage>
</organism>
<keyword evidence="3" id="KW-1185">Reference proteome</keyword>
<evidence type="ECO:0000256" key="1">
    <source>
        <dbReference type="SAM" id="Phobius"/>
    </source>
</evidence>
<keyword evidence="1" id="KW-0812">Transmembrane</keyword>
<protein>
    <recommendedName>
        <fullName evidence="4">DUF3352 domain-containing protein</fullName>
    </recommendedName>
</protein>
<keyword evidence="1" id="KW-1133">Transmembrane helix</keyword>
<proteinExistence type="predicted"/>
<dbReference type="Proteomes" id="UP001501821">
    <property type="component" value="Unassembled WGS sequence"/>
</dbReference>
<dbReference type="EMBL" id="BAABAH010000012">
    <property type="protein sequence ID" value="GAA3827830.1"/>
    <property type="molecule type" value="Genomic_DNA"/>
</dbReference>
<gene>
    <name evidence="2" type="ORF">GCM10022242_31540</name>
</gene>
<evidence type="ECO:0000313" key="3">
    <source>
        <dbReference type="Proteomes" id="UP001501821"/>
    </source>
</evidence>
<reference evidence="3" key="1">
    <citation type="journal article" date="2019" name="Int. J. Syst. Evol. Microbiol.">
        <title>The Global Catalogue of Microorganisms (GCM) 10K type strain sequencing project: providing services to taxonomists for standard genome sequencing and annotation.</title>
        <authorList>
            <consortium name="The Broad Institute Genomics Platform"/>
            <consortium name="The Broad Institute Genome Sequencing Center for Infectious Disease"/>
            <person name="Wu L."/>
            <person name="Ma J."/>
        </authorList>
    </citation>
    <scope>NUCLEOTIDE SEQUENCE [LARGE SCALE GENOMIC DNA]</scope>
    <source>
        <strain evidence="3">JCM 16953</strain>
    </source>
</reference>
<keyword evidence="1" id="KW-0472">Membrane</keyword>